<organism evidence="2 3">
    <name type="scientific">Brachionus calyciflorus</name>
    <dbReference type="NCBI Taxonomy" id="104777"/>
    <lineage>
        <taxon>Eukaryota</taxon>
        <taxon>Metazoa</taxon>
        <taxon>Spiralia</taxon>
        <taxon>Gnathifera</taxon>
        <taxon>Rotifera</taxon>
        <taxon>Eurotatoria</taxon>
        <taxon>Monogononta</taxon>
        <taxon>Pseudotrocha</taxon>
        <taxon>Ploima</taxon>
        <taxon>Brachionidae</taxon>
        <taxon>Brachionus</taxon>
    </lineage>
</organism>
<name>A0A814HTY1_9BILA</name>
<reference evidence="2" key="1">
    <citation type="submission" date="2021-02" db="EMBL/GenBank/DDBJ databases">
        <authorList>
            <person name="Nowell W R."/>
        </authorList>
    </citation>
    <scope>NUCLEOTIDE SEQUENCE</scope>
    <source>
        <strain evidence="2">Ploen Becks lab</strain>
    </source>
</reference>
<dbReference type="PANTHER" id="PTHR21517:SF3">
    <property type="entry name" value="APICAL JUNCTION COMPONENT 1 HOMOLOG"/>
    <property type="match status" value="1"/>
</dbReference>
<dbReference type="InterPro" id="IPR058586">
    <property type="entry name" value="Ajm-1"/>
</dbReference>
<evidence type="ECO:0000259" key="1">
    <source>
        <dbReference type="Pfam" id="PF26649"/>
    </source>
</evidence>
<accession>A0A814HTY1</accession>
<gene>
    <name evidence="2" type="ORF">OXX778_LOCUS17129</name>
</gene>
<proteinExistence type="predicted"/>
<protein>
    <recommendedName>
        <fullName evidence="1">Apical junction molecule ajm1 alpha/beta domain-containing protein</fullName>
    </recommendedName>
</protein>
<dbReference type="GO" id="GO:0005886">
    <property type="term" value="C:plasma membrane"/>
    <property type="evidence" value="ECO:0007669"/>
    <property type="project" value="TreeGrafter"/>
</dbReference>
<keyword evidence="3" id="KW-1185">Reference proteome</keyword>
<feature type="domain" description="Apical junction molecule ajm1 alpha/beta" evidence="1">
    <location>
        <begin position="45"/>
        <end position="177"/>
    </location>
</feature>
<comment type="caution">
    <text evidence="2">The sequence shown here is derived from an EMBL/GenBank/DDBJ whole genome shotgun (WGS) entry which is preliminary data.</text>
</comment>
<dbReference type="Pfam" id="PF26649">
    <property type="entry name" value="Ajm-1"/>
    <property type="match status" value="1"/>
</dbReference>
<dbReference type="InterPro" id="IPR038825">
    <property type="entry name" value="Apical_junction"/>
</dbReference>
<dbReference type="EMBL" id="CAJNOC010004280">
    <property type="protein sequence ID" value="CAF1015916.1"/>
    <property type="molecule type" value="Genomic_DNA"/>
</dbReference>
<sequence length="348" mass="40952">MSRCSNYDCLNTKINKSCHYCHTPYCSRICRQIEWEYHKTVCSSSRLAWYCKRLLSKIGRKKQLRHELSKIALTAFDNFNSKGFVWLDFDNELDSIEFLLKPLNHEKKSSNFLNFFGQNLLPKFVNATPGHLAESSVLTQLFLDYTNEEEIKNFSKLIETYNPEKEFIMLISIKLYENKIRDEVKPKKFSIQSRGFTYVFKYMTMNLRISRKIISKEELTSGSTLILTSVNKLSKSIDKESRQLFLANLLNEFNTKGINLREKYPKIYRDLCLYVEENRNFTPLCLFPRDLNCNNLFMCLIMPGSEPITYDAWVNMSSSLLFDTKLNDESTNELIQAQIRLSKYLQIE</sequence>
<dbReference type="AlphaFoldDB" id="A0A814HTY1"/>
<evidence type="ECO:0000313" key="3">
    <source>
        <dbReference type="Proteomes" id="UP000663879"/>
    </source>
</evidence>
<dbReference type="OrthoDB" id="6431454at2759"/>
<dbReference type="GO" id="GO:0045216">
    <property type="term" value="P:cell-cell junction organization"/>
    <property type="evidence" value="ECO:0007669"/>
    <property type="project" value="InterPro"/>
</dbReference>
<evidence type="ECO:0000313" key="2">
    <source>
        <dbReference type="EMBL" id="CAF1015916.1"/>
    </source>
</evidence>
<dbReference type="Proteomes" id="UP000663879">
    <property type="component" value="Unassembled WGS sequence"/>
</dbReference>
<dbReference type="GO" id="GO:0043296">
    <property type="term" value="C:apical junction complex"/>
    <property type="evidence" value="ECO:0007669"/>
    <property type="project" value="TreeGrafter"/>
</dbReference>
<dbReference type="PANTHER" id="PTHR21517">
    <property type="entry name" value="APICAL JUNCTION COMPONENT 1 HOMOLOG"/>
    <property type="match status" value="1"/>
</dbReference>